<dbReference type="Pfam" id="PF13469">
    <property type="entry name" value="Sulfotransfer_3"/>
    <property type="match status" value="1"/>
</dbReference>
<dbReference type="GO" id="GO:0008476">
    <property type="term" value="F:protein-tyrosine sulfotransferase activity"/>
    <property type="evidence" value="ECO:0007669"/>
    <property type="project" value="InterPro"/>
</dbReference>
<dbReference type="PANTHER" id="PTHR12788:SF10">
    <property type="entry name" value="PROTEIN-TYROSINE SULFOTRANSFERASE"/>
    <property type="match status" value="1"/>
</dbReference>
<protein>
    <submittedName>
        <fullName evidence="3">Sulfotransferase</fullName>
    </submittedName>
</protein>
<feature type="repeat" description="TPR" evidence="2">
    <location>
        <begin position="99"/>
        <end position="132"/>
    </location>
</feature>
<name>A0A939FU64_9HYPH</name>
<dbReference type="Gene3D" id="1.25.40.10">
    <property type="entry name" value="Tetratricopeptide repeat domain"/>
    <property type="match status" value="2"/>
</dbReference>
<keyword evidence="2" id="KW-0802">TPR repeat</keyword>
<sequence>MPKTALSPEQAIRKVKSFVKTGNAEKALVLCNAVLERFPDNRRVISEIDAIARRAGAEGQGTVFLQAQIVKLAAHYHAGRFDDVVTLGEALLRVAPGTALIHNLVGAALQALGRHSEAVEAYRAALTHKPDYDEVQRSLGDVLVKLERYGEASAALDAAIAARGEEAETLTWRGDALSGLGRDAEALAAYDRALEVNPKHAIGWNARALCLERLGRIDEAVANLRKALEILPDYIAARLNLARVQTFEEIDQDVAQMAKWWAGATLSHDDRMILGFALGKAYDDIGEVDKAFAVLREANRLRKQALGYDIQAHKDLVATVAMLHRERLADAASWFQPEDQIAHRPVFIIGMPRSGTSLVEQILASHSAVFGAGELSVLDKAVRPALPLLASEDIALRRQALRAIRDAYAGFLAGFATDRPLISDKMPVNFLWAGIIHAAFPEAILIHTIRDPAAACLSNWKHNFTDDGLGFSFDLEDVARFHRLKDALMALWHAAMPGRIYDLNYERLTENQDGETRALLSHCGLDFEAACLDFHKTERSVRTASARQVRQTMYRGSSEAWRAYEAYLGPMLDILNGPLPRI</sequence>
<keyword evidence="4" id="KW-1185">Reference proteome</keyword>
<dbReference type="InterPro" id="IPR026634">
    <property type="entry name" value="TPST-like"/>
</dbReference>
<comment type="caution">
    <text evidence="3">The sequence shown here is derived from an EMBL/GenBank/DDBJ whole genome shotgun (WGS) entry which is preliminary data.</text>
</comment>
<dbReference type="Gene3D" id="3.40.50.300">
    <property type="entry name" value="P-loop containing nucleotide triphosphate hydrolases"/>
    <property type="match status" value="1"/>
</dbReference>
<feature type="repeat" description="TPR" evidence="2">
    <location>
        <begin position="201"/>
        <end position="234"/>
    </location>
</feature>
<dbReference type="InterPro" id="IPR019734">
    <property type="entry name" value="TPR_rpt"/>
</dbReference>
<evidence type="ECO:0000256" key="2">
    <source>
        <dbReference type="PROSITE-ProRule" id="PRU00339"/>
    </source>
</evidence>
<dbReference type="RefSeq" id="WP_207256765.1">
    <property type="nucleotide sequence ID" value="NZ_JAFMPP010000003.1"/>
</dbReference>
<dbReference type="InterPro" id="IPR011990">
    <property type="entry name" value="TPR-like_helical_dom_sf"/>
</dbReference>
<dbReference type="EMBL" id="JAFMPP010000003">
    <property type="protein sequence ID" value="MBO0662003.1"/>
    <property type="molecule type" value="Genomic_DNA"/>
</dbReference>
<dbReference type="SMART" id="SM00028">
    <property type="entry name" value="TPR"/>
    <property type="match status" value="5"/>
</dbReference>
<accession>A0A939FU64</accession>
<evidence type="ECO:0000313" key="3">
    <source>
        <dbReference type="EMBL" id="MBO0662003.1"/>
    </source>
</evidence>
<dbReference type="PANTHER" id="PTHR12788">
    <property type="entry name" value="PROTEIN-TYROSINE SULFOTRANSFERASE 2"/>
    <property type="match status" value="1"/>
</dbReference>
<dbReference type="PROSITE" id="PS50005">
    <property type="entry name" value="TPR"/>
    <property type="match status" value="3"/>
</dbReference>
<dbReference type="Proteomes" id="UP000664122">
    <property type="component" value="Unassembled WGS sequence"/>
</dbReference>
<dbReference type="Pfam" id="PF14559">
    <property type="entry name" value="TPR_19"/>
    <property type="match status" value="1"/>
</dbReference>
<dbReference type="Pfam" id="PF13432">
    <property type="entry name" value="TPR_16"/>
    <property type="match status" value="1"/>
</dbReference>
<proteinExistence type="predicted"/>
<dbReference type="InterPro" id="IPR027417">
    <property type="entry name" value="P-loop_NTPase"/>
</dbReference>
<keyword evidence="1" id="KW-0808">Transferase</keyword>
<dbReference type="SUPFAM" id="SSF48452">
    <property type="entry name" value="TPR-like"/>
    <property type="match status" value="1"/>
</dbReference>
<feature type="repeat" description="TPR" evidence="2">
    <location>
        <begin position="167"/>
        <end position="200"/>
    </location>
</feature>
<dbReference type="SUPFAM" id="SSF52540">
    <property type="entry name" value="P-loop containing nucleoside triphosphate hydrolases"/>
    <property type="match status" value="1"/>
</dbReference>
<evidence type="ECO:0000313" key="4">
    <source>
        <dbReference type="Proteomes" id="UP000664122"/>
    </source>
</evidence>
<dbReference type="AlphaFoldDB" id="A0A939FU64"/>
<gene>
    <name evidence="3" type="ORF">J1C48_05400</name>
</gene>
<reference evidence="3" key="1">
    <citation type="submission" date="2021-03" db="EMBL/GenBank/DDBJ databases">
        <title>Whole genome sequence of Jiella sp. CQZ9-1.</title>
        <authorList>
            <person name="Tuo L."/>
        </authorList>
    </citation>
    <scope>NUCLEOTIDE SEQUENCE</scope>
    <source>
        <strain evidence="3">CQZ9-1</strain>
    </source>
</reference>
<evidence type="ECO:0000256" key="1">
    <source>
        <dbReference type="ARBA" id="ARBA00022679"/>
    </source>
</evidence>
<organism evidence="3 4">
    <name type="scientific">Jiella flava</name>
    <dbReference type="NCBI Taxonomy" id="2816857"/>
    <lineage>
        <taxon>Bacteria</taxon>
        <taxon>Pseudomonadati</taxon>
        <taxon>Pseudomonadota</taxon>
        <taxon>Alphaproteobacteria</taxon>
        <taxon>Hyphomicrobiales</taxon>
        <taxon>Aurantimonadaceae</taxon>
        <taxon>Jiella</taxon>
    </lineage>
</organism>